<accession>A0A7J7J437</accession>
<dbReference type="EMBL" id="VXIV02003141">
    <property type="protein sequence ID" value="KAF6020865.1"/>
    <property type="molecule type" value="Genomic_DNA"/>
</dbReference>
<feature type="region of interest" description="Disordered" evidence="1">
    <location>
        <begin position="1"/>
        <end position="23"/>
    </location>
</feature>
<proteinExistence type="predicted"/>
<organism evidence="2 3">
    <name type="scientific">Bugula neritina</name>
    <name type="common">Brown bryozoan</name>
    <name type="synonym">Sertularia neritina</name>
    <dbReference type="NCBI Taxonomy" id="10212"/>
    <lineage>
        <taxon>Eukaryota</taxon>
        <taxon>Metazoa</taxon>
        <taxon>Spiralia</taxon>
        <taxon>Lophotrochozoa</taxon>
        <taxon>Bryozoa</taxon>
        <taxon>Gymnolaemata</taxon>
        <taxon>Cheilostomatida</taxon>
        <taxon>Flustrina</taxon>
        <taxon>Buguloidea</taxon>
        <taxon>Bugulidae</taxon>
        <taxon>Bugula</taxon>
    </lineage>
</organism>
<evidence type="ECO:0000256" key="1">
    <source>
        <dbReference type="SAM" id="MobiDB-lite"/>
    </source>
</evidence>
<dbReference type="AlphaFoldDB" id="A0A7J7J437"/>
<evidence type="ECO:0000313" key="3">
    <source>
        <dbReference type="Proteomes" id="UP000593567"/>
    </source>
</evidence>
<name>A0A7J7J437_BUGNE</name>
<comment type="caution">
    <text evidence="2">The sequence shown here is derived from an EMBL/GenBank/DDBJ whole genome shotgun (WGS) entry which is preliminary data.</text>
</comment>
<protein>
    <submittedName>
        <fullName evidence="2">Uncharacterized protein</fullName>
    </submittedName>
</protein>
<evidence type="ECO:0000313" key="2">
    <source>
        <dbReference type="EMBL" id="KAF6020865.1"/>
    </source>
</evidence>
<keyword evidence="3" id="KW-1185">Reference proteome</keyword>
<dbReference type="Proteomes" id="UP000593567">
    <property type="component" value="Unassembled WGS sequence"/>
</dbReference>
<reference evidence="2" key="1">
    <citation type="submission" date="2020-06" db="EMBL/GenBank/DDBJ databases">
        <title>Draft genome of Bugula neritina, a colonial animal packing powerful symbionts and potential medicines.</title>
        <authorList>
            <person name="Rayko M."/>
        </authorList>
    </citation>
    <scope>NUCLEOTIDE SEQUENCE [LARGE SCALE GENOMIC DNA]</scope>
    <source>
        <strain evidence="2">Kwan_BN1</strain>
    </source>
</reference>
<sequence>MAAVYKNNFHSPSRPEAGIDRRTVPGRTIALTAHQSRTFSYHMSLDENNEQVKTGASWRFLETCKGGASKQRREYDLPGWPAMFGRQTDGKIVYLEFLSAVDVDTF</sequence>
<gene>
    <name evidence="2" type="ORF">EB796_020780</name>
</gene>